<dbReference type="InterPro" id="IPR007159">
    <property type="entry name" value="SpoVT-AbrB_dom"/>
</dbReference>
<reference evidence="3 4" key="1">
    <citation type="journal article" date="2015" name="Nature">
        <title>rRNA introns, odd ribosomes, and small enigmatic genomes across a large radiation of phyla.</title>
        <authorList>
            <person name="Brown C.T."/>
            <person name="Hug L.A."/>
            <person name="Thomas B.C."/>
            <person name="Sharon I."/>
            <person name="Castelle C.J."/>
            <person name="Singh A."/>
            <person name="Wilkins M.J."/>
            <person name="Williams K.H."/>
            <person name="Banfield J.F."/>
        </authorList>
    </citation>
    <scope>NUCLEOTIDE SEQUENCE [LARGE SCALE GENOMIC DNA]</scope>
</reference>
<sequence>MYIATITSQGQVTVPVEARRKVGLKPGDKVIFVPVGGVLEIRREEGLEALRGIFKDYAKGKPELTPARLEKLRVKMYTERYKRFLKQNEPSDN</sequence>
<evidence type="ECO:0000313" key="3">
    <source>
        <dbReference type="EMBL" id="KKR85821.1"/>
    </source>
</evidence>
<dbReference type="Proteomes" id="UP000033858">
    <property type="component" value="Unassembled WGS sequence"/>
</dbReference>
<protein>
    <submittedName>
        <fullName evidence="3">Toxin-antitoxin system, antitoxin component, AbrB famil</fullName>
    </submittedName>
</protein>
<dbReference type="Gene3D" id="2.10.260.10">
    <property type="match status" value="1"/>
</dbReference>
<evidence type="ECO:0000259" key="2">
    <source>
        <dbReference type="PROSITE" id="PS51740"/>
    </source>
</evidence>
<dbReference type="GO" id="GO:0003677">
    <property type="term" value="F:DNA binding"/>
    <property type="evidence" value="ECO:0007669"/>
    <property type="project" value="UniProtKB-UniRule"/>
</dbReference>
<organism evidence="3 4">
    <name type="scientific">Candidatus Woesebacteria bacterium GW2011_GWB1_41_10</name>
    <dbReference type="NCBI Taxonomy" id="1618577"/>
    <lineage>
        <taxon>Bacteria</taxon>
        <taxon>Candidatus Woeseibacteriota</taxon>
    </lineage>
</organism>
<evidence type="ECO:0000313" key="4">
    <source>
        <dbReference type="Proteomes" id="UP000033858"/>
    </source>
</evidence>
<dbReference type="InterPro" id="IPR037914">
    <property type="entry name" value="SpoVT-AbrB_sf"/>
</dbReference>
<gene>
    <name evidence="3" type="ORF">UU32_C0033G0007</name>
</gene>
<dbReference type="SUPFAM" id="SSF89447">
    <property type="entry name" value="AbrB/MazE/MraZ-like"/>
    <property type="match status" value="1"/>
</dbReference>
<dbReference type="AlphaFoldDB" id="A0A0G0UEK4"/>
<dbReference type="EMBL" id="LCAE01000033">
    <property type="protein sequence ID" value="KKR85821.1"/>
    <property type="molecule type" value="Genomic_DNA"/>
</dbReference>
<proteinExistence type="predicted"/>
<accession>A0A0G0UEK4</accession>
<feature type="domain" description="SpoVT-AbrB" evidence="2">
    <location>
        <begin position="1"/>
        <end position="46"/>
    </location>
</feature>
<keyword evidence="1" id="KW-0238">DNA-binding</keyword>
<name>A0A0G0UEK4_9BACT</name>
<dbReference type="NCBIfam" id="TIGR01439">
    <property type="entry name" value="lp_hng_hel_AbrB"/>
    <property type="match status" value="1"/>
</dbReference>
<dbReference type="SMART" id="SM00966">
    <property type="entry name" value="SpoVT_AbrB"/>
    <property type="match status" value="1"/>
</dbReference>
<dbReference type="PROSITE" id="PS51740">
    <property type="entry name" value="SPOVT_ABRB"/>
    <property type="match status" value="1"/>
</dbReference>
<evidence type="ECO:0000256" key="1">
    <source>
        <dbReference type="PROSITE-ProRule" id="PRU01076"/>
    </source>
</evidence>
<comment type="caution">
    <text evidence="3">The sequence shown here is derived from an EMBL/GenBank/DDBJ whole genome shotgun (WGS) entry which is preliminary data.</text>
</comment>
<dbReference type="Pfam" id="PF04014">
    <property type="entry name" value="MazE_antitoxin"/>
    <property type="match status" value="1"/>
</dbReference>